<evidence type="ECO:0000256" key="3">
    <source>
        <dbReference type="RuleBase" id="RU000363"/>
    </source>
</evidence>
<gene>
    <name evidence="4" type="ORF">CLV81_2571</name>
</gene>
<keyword evidence="2" id="KW-0560">Oxidoreductase</keyword>
<dbReference type="Gene3D" id="3.40.50.720">
    <property type="entry name" value="NAD(P)-binding Rossmann-like Domain"/>
    <property type="match status" value="1"/>
</dbReference>
<protein>
    <submittedName>
        <fullName evidence="4">NADP-dependent 3-hydroxy acid dehydrogenase YdfG</fullName>
    </submittedName>
</protein>
<sequence length="281" mass="30154">MENTDNNKVWFITGASSGFGKAMAEYATSKGYKVVATARRKEKLDELAATAPDQIKAISMDVTNRQQVKQGVKEAIDAFGHVDVLINNAGYGIVGALEETPEEEFRNQMETNFFGAVSVTQEVLPHLRKQGSGAIVNMSSMGGNMSFGGFSAYSASKFALEGASEALAQEVAPFGIKTMIVEPGAFRTEFAGSALKHMPKIEAYDEIVGGTRDFAKGMDGTQEGDPLKAAQAIDQALQVENTPLRLQLGADAVEAIKVHAEQLLSDLDSWKETALNTSYNS</sequence>
<dbReference type="InterPro" id="IPR051911">
    <property type="entry name" value="SDR_oxidoreductase"/>
</dbReference>
<comment type="caution">
    <text evidence="4">The sequence shown here is derived from an EMBL/GenBank/DDBJ whole genome shotgun (WGS) entry which is preliminary data.</text>
</comment>
<dbReference type="RefSeq" id="WP_106145476.1">
    <property type="nucleotide sequence ID" value="NZ_PVYX01000002.1"/>
</dbReference>
<dbReference type="OrthoDB" id="1235794at2"/>
<accession>A0A2T0M9J1</accession>
<comment type="similarity">
    <text evidence="1 3">Belongs to the short-chain dehydrogenases/reductases (SDR) family.</text>
</comment>
<organism evidence="4 5">
    <name type="scientific">Flagellimonas meridianipacifica</name>
    <dbReference type="NCBI Taxonomy" id="1080225"/>
    <lineage>
        <taxon>Bacteria</taxon>
        <taxon>Pseudomonadati</taxon>
        <taxon>Bacteroidota</taxon>
        <taxon>Flavobacteriia</taxon>
        <taxon>Flavobacteriales</taxon>
        <taxon>Flavobacteriaceae</taxon>
        <taxon>Flagellimonas</taxon>
    </lineage>
</organism>
<dbReference type="PANTHER" id="PTHR43976">
    <property type="entry name" value="SHORT CHAIN DEHYDROGENASE"/>
    <property type="match status" value="1"/>
</dbReference>
<dbReference type="SUPFAM" id="SSF51735">
    <property type="entry name" value="NAD(P)-binding Rossmann-fold domains"/>
    <property type="match status" value="1"/>
</dbReference>
<dbReference type="InterPro" id="IPR036291">
    <property type="entry name" value="NAD(P)-bd_dom_sf"/>
</dbReference>
<dbReference type="CDD" id="cd05374">
    <property type="entry name" value="17beta-HSD-like_SDR_c"/>
    <property type="match status" value="1"/>
</dbReference>
<reference evidence="4 5" key="1">
    <citation type="submission" date="2018-03" db="EMBL/GenBank/DDBJ databases">
        <title>Genomic Encyclopedia of Archaeal and Bacterial Type Strains, Phase II (KMG-II): from individual species to whole genera.</title>
        <authorList>
            <person name="Goeker M."/>
        </authorList>
    </citation>
    <scope>NUCLEOTIDE SEQUENCE [LARGE SCALE GENOMIC DNA]</scope>
    <source>
        <strain evidence="4 5">DSM 25027</strain>
    </source>
</reference>
<dbReference type="AlphaFoldDB" id="A0A2T0M9J1"/>
<dbReference type="GO" id="GO:0016491">
    <property type="term" value="F:oxidoreductase activity"/>
    <property type="evidence" value="ECO:0007669"/>
    <property type="project" value="UniProtKB-KW"/>
</dbReference>
<dbReference type="InterPro" id="IPR002347">
    <property type="entry name" value="SDR_fam"/>
</dbReference>
<dbReference type="EMBL" id="PVYX01000002">
    <property type="protein sequence ID" value="PRX54174.1"/>
    <property type="molecule type" value="Genomic_DNA"/>
</dbReference>
<dbReference type="Proteomes" id="UP000237640">
    <property type="component" value="Unassembled WGS sequence"/>
</dbReference>
<dbReference type="PRINTS" id="PR00081">
    <property type="entry name" value="GDHRDH"/>
</dbReference>
<dbReference type="PRINTS" id="PR00080">
    <property type="entry name" value="SDRFAMILY"/>
</dbReference>
<evidence type="ECO:0000256" key="2">
    <source>
        <dbReference type="ARBA" id="ARBA00023002"/>
    </source>
</evidence>
<name>A0A2T0M9J1_9FLAO</name>
<evidence type="ECO:0000313" key="5">
    <source>
        <dbReference type="Proteomes" id="UP000237640"/>
    </source>
</evidence>
<proteinExistence type="inferred from homology"/>
<dbReference type="Pfam" id="PF00106">
    <property type="entry name" value="adh_short"/>
    <property type="match status" value="1"/>
</dbReference>
<evidence type="ECO:0000256" key="1">
    <source>
        <dbReference type="ARBA" id="ARBA00006484"/>
    </source>
</evidence>
<dbReference type="PANTHER" id="PTHR43976:SF16">
    <property type="entry name" value="SHORT-CHAIN DEHYDROGENASE_REDUCTASE FAMILY PROTEIN"/>
    <property type="match status" value="1"/>
</dbReference>
<dbReference type="NCBIfam" id="NF006114">
    <property type="entry name" value="PRK08263.1"/>
    <property type="match status" value="1"/>
</dbReference>
<keyword evidence="5" id="KW-1185">Reference proteome</keyword>
<dbReference type="NCBIfam" id="NF004824">
    <property type="entry name" value="PRK06180.1"/>
    <property type="match status" value="1"/>
</dbReference>
<evidence type="ECO:0000313" key="4">
    <source>
        <dbReference type="EMBL" id="PRX54174.1"/>
    </source>
</evidence>